<evidence type="ECO:0008006" key="2">
    <source>
        <dbReference type="Google" id="ProtNLM"/>
    </source>
</evidence>
<protein>
    <recommendedName>
        <fullName evidence="2">AP2/ERF domain-containing protein</fullName>
    </recommendedName>
</protein>
<comment type="caution">
    <text evidence="1">The sequence shown here is derived from an EMBL/GenBank/DDBJ whole genome shotgun (WGS) entry which is preliminary data.</text>
</comment>
<dbReference type="EMBL" id="LAZR01004341">
    <property type="protein sequence ID" value="KKN09506.1"/>
    <property type="molecule type" value="Genomic_DNA"/>
</dbReference>
<evidence type="ECO:0000313" key="1">
    <source>
        <dbReference type="EMBL" id="KKN09506.1"/>
    </source>
</evidence>
<dbReference type="AlphaFoldDB" id="A0A0F9Q8G2"/>
<name>A0A0F9Q8G2_9ZZZZ</name>
<gene>
    <name evidence="1" type="ORF">LCGC14_1045910</name>
</gene>
<sequence>MTQFIDLTGQKFGRLFVIERMANNKHRQSMWLCRCDCGKEKTIWSGDLKSGNTKSCGCLKREKITIANTTHGHSTTIKMSKTYDAWQSMIQRCTNPKSMYYYNYGGRGIAVCKRWRKFENFLKDMGIPKNGLTLDRVNNDKGYCKSNCRWATRKEQNRNKRNNIFVTHKNETRLLLDWAEEFNINYHTLYGRIFILGWSVEKAFATPVKSH</sequence>
<organism evidence="1">
    <name type="scientific">marine sediment metagenome</name>
    <dbReference type="NCBI Taxonomy" id="412755"/>
    <lineage>
        <taxon>unclassified sequences</taxon>
        <taxon>metagenomes</taxon>
        <taxon>ecological metagenomes</taxon>
    </lineage>
</organism>
<proteinExistence type="predicted"/>
<accession>A0A0F9Q8G2</accession>
<reference evidence="1" key="1">
    <citation type="journal article" date="2015" name="Nature">
        <title>Complex archaea that bridge the gap between prokaryotes and eukaryotes.</title>
        <authorList>
            <person name="Spang A."/>
            <person name="Saw J.H."/>
            <person name="Jorgensen S.L."/>
            <person name="Zaremba-Niedzwiedzka K."/>
            <person name="Martijn J."/>
            <person name="Lind A.E."/>
            <person name="van Eijk R."/>
            <person name="Schleper C."/>
            <person name="Guy L."/>
            <person name="Ettema T.J."/>
        </authorList>
    </citation>
    <scope>NUCLEOTIDE SEQUENCE</scope>
</reference>